<reference evidence="2 4" key="3">
    <citation type="submission" date="2018-08" db="EMBL/GenBank/DDBJ databases">
        <title>Draft genome sequence of Dialister pneumosintes KCOM 1685.</title>
        <authorList>
            <person name="Kook J.-K."/>
            <person name="Park S.-N."/>
            <person name="Lim Y.K."/>
        </authorList>
    </citation>
    <scope>NUCLEOTIDE SEQUENCE [LARGE SCALE GENOMIC DNA]</scope>
    <source>
        <strain evidence="2 4">KCOM 1685</strain>
    </source>
</reference>
<dbReference type="KEGG" id="dpn:BCB69_03560"/>
<evidence type="ECO:0000313" key="4">
    <source>
        <dbReference type="Proteomes" id="UP000266262"/>
    </source>
</evidence>
<evidence type="ECO:0000313" key="3">
    <source>
        <dbReference type="Proteomes" id="UP000094757"/>
    </source>
</evidence>
<evidence type="ECO:0000313" key="2">
    <source>
        <dbReference type="EMBL" id="RID94972.1"/>
    </source>
</evidence>
<sequence length="92" mass="10521">MKNKMELGLPWNEEMRIQFSEKFPKGTISESCGRHFALEGNFKYVVRMGENAVIMPRMAYGKEAIKKIIEMYGEESNLVGEKEVSEACSNHS</sequence>
<gene>
    <name evidence="1" type="ORF">BCB69_03560</name>
    <name evidence="2" type="ORF">DX915_05780</name>
</gene>
<dbReference type="AlphaFoldDB" id="A0A1B3WDU7"/>
<reference evidence="3" key="1">
    <citation type="submission" date="2016-08" db="EMBL/GenBank/DDBJ databases">
        <authorList>
            <person name="Holder M.E."/>
            <person name="Ajami N.J."/>
            <person name="Petrosino J.F."/>
        </authorList>
    </citation>
    <scope>NUCLEOTIDE SEQUENCE [LARGE SCALE GENOMIC DNA]</scope>
    <source>
        <strain evidence="3">F0677</strain>
    </source>
</reference>
<proteinExistence type="predicted"/>
<dbReference type="EMBL" id="CP017037">
    <property type="protein sequence ID" value="AOH39123.1"/>
    <property type="molecule type" value="Genomic_DNA"/>
</dbReference>
<organism evidence="1 3">
    <name type="scientific">Dialister pneumosintes</name>
    <dbReference type="NCBI Taxonomy" id="39950"/>
    <lineage>
        <taxon>Bacteria</taxon>
        <taxon>Bacillati</taxon>
        <taxon>Bacillota</taxon>
        <taxon>Negativicutes</taxon>
        <taxon>Veillonellales</taxon>
        <taxon>Veillonellaceae</taxon>
        <taxon>Dialister</taxon>
    </lineage>
</organism>
<dbReference type="RefSeq" id="WP_022513812.1">
    <property type="nucleotide sequence ID" value="NZ_CP017037.1"/>
</dbReference>
<keyword evidence="4" id="KW-1185">Reference proteome</keyword>
<dbReference type="STRING" id="39950.BCB69_03560"/>
<dbReference type="Proteomes" id="UP000266262">
    <property type="component" value="Unassembled WGS sequence"/>
</dbReference>
<dbReference type="Proteomes" id="UP000094757">
    <property type="component" value="Chromosome"/>
</dbReference>
<protein>
    <submittedName>
        <fullName evidence="1">Uncharacterized protein</fullName>
    </submittedName>
</protein>
<reference evidence="1" key="2">
    <citation type="submission" date="2016-08" db="EMBL/GenBank/DDBJ databases">
        <authorList>
            <person name="Seilhamer J.J."/>
        </authorList>
    </citation>
    <scope>NUCLEOTIDE SEQUENCE [LARGE SCALE GENOMIC DNA]</scope>
    <source>
        <strain evidence="1">F0677</strain>
    </source>
</reference>
<accession>A0A1B3WDU7</accession>
<evidence type="ECO:0000313" key="1">
    <source>
        <dbReference type="EMBL" id="AOH39123.1"/>
    </source>
</evidence>
<name>A0A1B3WDU7_9FIRM</name>
<dbReference type="EMBL" id="QWKU01000001">
    <property type="protein sequence ID" value="RID94972.1"/>
    <property type="molecule type" value="Genomic_DNA"/>
</dbReference>